<name>A0A160T376_9CHLR</name>
<dbReference type="SUPFAM" id="SSF51126">
    <property type="entry name" value="Pectin lyase-like"/>
    <property type="match status" value="1"/>
</dbReference>
<proteinExistence type="predicted"/>
<dbReference type="InterPro" id="IPR035986">
    <property type="entry name" value="PKD_dom_sf"/>
</dbReference>
<evidence type="ECO:0000256" key="2">
    <source>
        <dbReference type="ARBA" id="ARBA00022525"/>
    </source>
</evidence>
<dbReference type="KEGG" id="pbf:CFX0092_A1540"/>
<dbReference type="CDD" id="cd00146">
    <property type="entry name" value="PKD"/>
    <property type="match status" value="1"/>
</dbReference>
<dbReference type="InterPro" id="IPR039448">
    <property type="entry name" value="Beta_helix"/>
</dbReference>
<dbReference type="InterPro" id="IPR011050">
    <property type="entry name" value="Pectin_lyase_fold/virulence"/>
</dbReference>
<dbReference type="SUPFAM" id="SSF49899">
    <property type="entry name" value="Concanavalin A-like lectins/glucanases"/>
    <property type="match status" value="1"/>
</dbReference>
<evidence type="ECO:0000256" key="4">
    <source>
        <dbReference type="SAM" id="MobiDB-lite"/>
    </source>
</evidence>
<dbReference type="Proteomes" id="UP000215027">
    <property type="component" value="Chromosome I"/>
</dbReference>
<dbReference type="InterPro" id="IPR022409">
    <property type="entry name" value="PKD/Chitinase_dom"/>
</dbReference>
<dbReference type="Pfam" id="PF13229">
    <property type="entry name" value="Beta_helix"/>
    <property type="match status" value="1"/>
</dbReference>
<dbReference type="GO" id="GO:0016837">
    <property type="term" value="F:carbon-oxygen lyase activity, acting on polysaccharides"/>
    <property type="evidence" value="ECO:0007669"/>
    <property type="project" value="TreeGrafter"/>
</dbReference>
<dbReference type="SUPFAM" id="SSF49299">
    <property type="entry name" value="PKD domain"/>
    <property type="match status" value="1"/>
</dbReference>
<feature type="region of interest" description="Disordered" evidence="4">
    <location>
        <begin position="1"/>
        <end position="20"/>
    </location>
</feature>
<dbReference type="PANTHER" id="PTHR40088">
    <property type="entry name" value="PECTATE LYASE (EUROFUNG)"/>
    <property type="match status" value="1"/>
</dbReference>
<dbReference type="Pfam" id="PF13385">
    <property type="entry name" value="Laminin_G_3"/>
    <property type="match status" value="1"/>
</dbReference>
<accession>A0A160T376</accession>
<dbReference type="Pfam" id="PF18911">
    <property type="entry name" value="PKD_4"/>
    <property type="match status" value="1"/>
</dbReference>
<dbReference type="Gene3D" id="2.160.20.10">
    <property type="entry name" value="Single-stranded right-handed beta-helix, Pectin lyase-like"/>
    <property type="match status" value="1"/>
</dbReference>
<dbReference type="SMART" id="SM00089">
    <property type="entry name" value="PKD"/>
    <property type="match status" value="1"/>
</dbReference>
<evidence type="ECO:0000313" key="7">
    <source>
        <dbReference type="Proteomes" id="UP000215027"/>
    </source>
</evidence>
<evidence type="ECO:0000313" key="6">
    <source>
        <dbReference type="EMBL" id="CUS03418.2"/>
    </source>
</evidence>
<dbReference type="InterPro" id="IPR006626">
    <property type="entry name" value="PbH1"/>
</dbReference>
<dbReference type="InterPro" id="IPR052052">
    <property type="entry name" value="Polysaccharide_Lyase_9"/>
</dbReference>
<dbReference type="Gene3D" id="2.60.40.10">
    <property type="entry name" value="Immunoglobulins"/>
    <property type="match status" value="1"/>
</dbReference>
<dbReference type="RefSeq" id="WP_095042915.1">
    <property type="nucleotide sequence ID" value="NZ_LN890655.1"/>
</dbReference>
<feature type="domain" description="PKD" evidence="5">
    <location>
        <begin position="685"/>
        <end position="772"/>
    </location>
</feature>
<dbReference type="InterPro" id="IPR013320">
    <property type="entry name" value="ConA-like_dom_sf"/>
</dbReference>
<protein>
    <recommendedName>
        <fullName evidence="5">PKD domain-containing protein</fullName>
    </recommendedName>
</protein>
<sequence>MGTTYYVSAGGGNNNHPGTQADKPLRTIQAAINKAQAGDTITVSAGTYAERLHIQKPGTADAPILIAAKEGEQPVIDGTSLNIPDDAALVVIQQSQDVTLSGFTIRNSGGRGLYVNKASRITLRGNTIAESYAGGLQAIQADALLVEQCAIHGCARRFLAHGPSPLNAALLVKNCRDVTIRQNQVYENSAEGILVSVGSRQVVVSQNVCYDNRNGQIGVKSAVDVTIDSNLCYHTGRQPYLTLREQRGPGITKQDLARYRTDGSWHTRDVTVVNNIVVGCGVGFSADQRGGQLSRFALTHNTILNSAVRAIELGRNGGGRRAFIENNLIASSNGGGMALAEGNEGIVWRHNLWSTFPGEDVYNPSSDVIESDIGLVNIDAPISAGGVTPDPYKLVGASIAINRGIRHQAAIAKDFWGTPRDTAPDIGANEFPDASGDELVDDPVLPAAGTRVSDGLVALYDFKEGQGQEVRDVSGAGSALHLRIMDASRVSWSANGLTLNQPVLISSERPAKKIIDACRATNEITLEAWVRPANVTQDGPARIIGISNNKTQRNITLGQGMHGNRPADLYMARLRTTLTSGNGLPAVVTPAGTASQSLTHIVYTRRANHRAILYVNGQERGVLNVDGDFSNWDAQMPLLLGDEMSEDRPWLGLYNLCAIYGRALKPAEVLHNYEAGFTSDAPLTAEFSILPGDEYGIAPHVVEFDSADTISTAGVSAHFWEFGDGQTSTRAAPTNTYTTPGVYTVSLTVTDVNGLTSKVTKEELITVVETPVAPLPADYARFVLVKVANSRIKAFGIQYPDLRCALMWNEEPFHMMVYTAIDDVRRIFTAGNAIELIWVDSLEEE</sequence>
<evidence type="ECO:0000256" key="1">
    <source>
        <dbReference type="ARBA" id="ARBA00004613"/>
    </source>
</evidence>
<dbReference type="AlphaFoldDB" id="A0A160T376"/>
<dbReference type="Gene3D" id="2.60.120.200">
    <property type="match status" value="1"/>
</dbReference>
<gene>
    <name evidence="6" type="ORF">CFX0092_A1540</name>
</gene>
<dbReference type="PANTHER" id="PTHR40088:SF2">
    <property type="entry name" value="SECRETED SUGAR HYDROLASE"/>
    <property type="match status" value="1"/>
</dbReference>
<dbReference type="OrthoDB" id="9790784at2"/>
<dbReference type="InterPro" id="IPR012334">
    <property type="entry name" value="Pectin_lyas_fold"/>
</dbReference>
<reference evidence="6" key="1">
    <citation type="submission" date="2016-01" db="EMBL/GenBank/DDBJ databases">
        <authorList>
            <person name="Mcilroy J.S."/>
            <person name="Karst M S."/>
            <person name="Albertsen M."/>
        </authorList>
    </citation>
    <scope>NUCLEOTIDE SEQUENCE</scope>
    <source>
        <strain evidence="6">Cfx-K</strain>
    </source>
</reference>
<keyword evidence="7" id="KW-1185">Reference proteome</keyword>
<keyword evidence="2" id="KW-0964">Secreted</keyword>
<dbReference type="PROSITE" id="PS50093">
    <property type="entry name" value="PKD"/>
    <property type="match status" value="1"/>
</dbReference>
<keyword evidence="3" id="KW-0732">Signal</keyword>
<evidence type="ECO:0000259" key="5">
    <source>
        <dbReference type="PROSITE" id="PS50093"/>
    </source>
</evidence>
<dbReference type="EMBL" id="LN890655">
    <property type="protein sequence ID" value="CUS03418.2"/>
    <property type="molecule type" value="Genomic_DNA"/>
</dbReference>
<organism evidence="6 7">
    <name type="scientific">Candidatus Promineifilum breve</name>
    <dbReference type="NCBI Taxonomy" id="1806508"/>
    <lineage>
        <taxon>Bacteria</taxon>
        <taxon>Bacillati</taxon>
        <taxon>Chloroflexota</taxon>
        <taxon>Ardenticatenia</taxon>
        <taxon>Candidatus Promineifilales</taxon>
        <taxon>Candidatus Promineifilaceae</taxon>
        <taxon>Candidatus Promineifilum</taxon>
    </lineage>
</organism>
<evidence type="ECO:0000256" key="3">
    <source>
        <dbReference type="ARBA" id="ARBA00022729"/>
    </source>
</evidence>
<comment type="subcellular location">
    <subcellularLocation>
        <location evidence="1">Secreted</location>
    </subcellularLocation>
</comment>
<dbReference type="InterPro" id="IPR013783">
    <property type="entry name" value="Ig-like_fold"/>
</dbReference>
<dbReference type="InterPro" id="IPR000601">
    <property type="entry name" value="PKD_dom"/>
</dbReference>
<dbReference type="SMART" id="SM00710">
    <property type="entry name" value="PbH1"/>
    <property type="match status" value="6"/>
</dbReference>
<dbReference type="GO" id="GO:0005576">
    <property type="term" value="C:extracellular region"/>
    <property type="evidence" value="ECO:0007669"/>
    <property type="project" value="UniProtKB-SubCell"/>
</dbReference>